<reference evidence="22 23" key="1">
    <citation type="submission" date="2019-04" db="EMBL/GenBank/DDBJ databases">
        <title>Geobacter oryzae sp. nov., ferric-reducing bacteria isolated from paddy soil.</title>
        <authorList>
            <person name="Xu Z."/>
            <person name="Masuda Y."/>
            <person name="Itoh H."/>
            <person name="Senoo K."/>
        </authorList>
    </citation>
    <scope>NUCLEOTIDE SEQUENCE [LARGE SCALE GENOMIC DNA]</scope>
    <source>
        <strain evidence="22 23">Red111</strain>
    </source>
</reference>
<keyword evidence="23" id="KW-1185">Reference proteome</keyword>
<evidence type="ECO:0000313" key="22">
    <source>
        <dbReference type="EMBL" id="TGU70668.1"/>
    </source>
</evidence>
<evidence type="ECO:0000256" key="8">
    <source>
        <dbReference type="ARBA" id="ARBA00022691"/>
    </source>
</evidence>
<comment type="function">
    <text evidence="18">Plays an essential role in type IV pili and type II pseudopili formation by proteolytically removing the leader sequence from substrate proteins and subsequently monomethylating the alpha-amino group of the newly exposed N-terminal phenylalanine.</text>
</comment>
<evidence type="ECO:0000259" key="21">
    <source>
        <dbReference type="Pfam" id="PF06750"/>
    </source>
</evidence>
<keyword evidence="4" id="KW-0997">Cell inner membrane</keyword>
<keyword evidence="8" id="KW-0949">S-adenosyl-L-methionine</keyword>
<accession>A0A4S1CBD3</accession>
<comment type="caution">
    <text evidence="22">The sequence shown here is derived from an EMBL/GenBank/DDBJ whole genome shotgun (WGS) entry which is preliminary data.</text>
</comment>
<feature type="transmembrane region" description="Helical" evidence="19">
    <location>
        <begin position="241"/>
        <end position="260"/>
    </location>
</feature>
<keyword evidence="5 18" id="KW-0489">Methyltransferase</keyword>
<dbReference type="InterPro" id="IPR050882">
    <property type="entry name" value="Prepilin_peptidase/N-MTase"/>
</dbReference>
<sequence>MTPYILYALFAFLLGAVVGSFLNVCICRMPHGESVVSPPSHCPKCDYQIRWYDNIPILSYLALGGKCRSCGTRISIQYPLVEALNGLLSLALFVKFFPPAFLDMAPLEAMGRPAFYFLVLFVFCCALVVITFIDLEHQIIPDTISLPGIVVGFLVSFFIPHIGWLNSLIGIVAGGGSLLLIAWVYQAVAKKDGMGGGDIKLLAMMGAFLGWKSILFIIFVSSLLGSVIGVTLMAIRKKDSTLAIPFGPFLASAAVLYIFYGRRIINWYLNMGG</sequence>
<evidence type="ECO:0000256" key="11">
    <source>
        <dbReference type="ARBA" id="ARBA00022989"/>
    </source>
</evidence>
<keyword evidence="10 18" id="KW-0378">Hydrolase</keyword>
<evidence type="ECO:0000256" key="16">
    <source>
        <dbReference type="ARBA" id="ARBA00071870"/>
    </source>
</evidence>
<evidence type="ECO:0000256" key="5">
    <source>
        <dbReference type="ARBA" id="ARBA00022603"/>
    </source>
</evidence>
<evidence type="ECO:0000256" key="18">
    <source>
        <dbReference type="RuleBase" id="RU003794"/>
    </source>
</evidence>
<keyword evidence="3" id="KW-1003">Cell membrane</keyword>
<dbReference type="Proteomes" id="UP000306416">
    <property type="component" value="Unassembled WGS sequence"/>
</dbReference>
<dbReference type="RefSeq" id="WP_135871904.1">
    <property type="nucleotide sequence ID" value="NZ_SRSC01000004.1"/>
</dbReference>
<dbReference type="AlphaFoldDB" id="A0A4S1CBD3"/>
<feature type="transmembrane region" description="Helical" evidence="19">
    <location>
        <begin position="114"/>
        <end position="132"/>
    </location>
</feature>
<dbReference type="InterPro" id="IPR014032">
    <property type="entry name" value="Peptidase_A24A_bac"/>
</dbReference>
<evidence type="ECO:0000256" key="19">
    <source>
        <dbReference type="SAM" id="Phobius"/>
    </source>
</evidence>
<dbReference type="PANTHER" id="PTHR30487">
    <property type="entry name" value="TYPE 4 PREPILIN-LIKE PROTEINS LEADER PEPTIDE-PROCESSING ENZYME"/>
    <property type="match status" value="1"/>
</dbReference>
<dbReference type="GO" id="GO:0004190">
    <property type="term" value="F:aspartic-type endopeptidase activity"/>
    <property type="evidence" value="ECO:0007669"/>
    <property type="project" value="UniProtKB-EC"/>
</dbReference>
<evidence type="ECO:0000256" key="17">
    <source>
        <dbReference type="RuleBase" id="RU003793"/>
    </source>
</evidence>
<dbReference type="GO" id="GO:0032259">
    <property type="term" value="P:methylation"/>
    <property type="evidence" value="ECO:0007669"/>
    <property type="project" value="UniProtKB-KW"/>
</dbReference>
<proteinExistence type="inferred from homology"/>
<gene>
    <name evidence="22" type="ORF">E4633_16835</name>
</gene>
<evidence type="ECO:0000256" key="9">
    <source>
        <dbReference type="ARBA" id="ARBA00022692"/>
    </source>
</evidence>
<evidence type="ECO:0000256" key="15">
    <source>
        <dbReference type="ARBA" id="ARBA00067082"/>
    </source>
</evidence>
<keyword evidence="11 19" id="KW-1133">Transmembrane helix</keyword>
<dbReference type="Gene3D" id="1.20.120.1220">
    <property type="match status" value="1"/>
</dbReference>
<dbReference type="PANTHER" id="PTHR30487:SF0">
    <property type="entry name" value="PREPILIN LEADER PEPTIDASE_N-METHYLTRANSFERASE-RELATED"/>
    <property type="match status" value="1"/>
</dbReference>
<dbReference type="InterPro" id="IPR010627">
    <property type="entry name" value="Prepilin_pept_A24_N"/>
</dbReference>
<evidence type="ECO:0000256" key="12">
    <source>
        <dbReference type="ARBA" id="ARBA00023136"/>
    </source>
</evidence>
<feature type="transmembrane region" description="Helical" evidence="19">
    <location>
        <begin position="144"/>
        <end position="162"/>
    </location>
</feature>
<comment type="subcellular location">
    <subcellularLocation>
        <location evidence="1">Cell inner membrane</location>
        <topology evidence="1">Multi-pass membrane protein</topology>
    </subcellularLocation>
    <subcellularLocation>
        <location evidence="18">Cell membrane</location>
        <topology evidence="18">Multi-pass membrane protein</topology>
    </subcellularLocation>
</comment>
<dbReference type="InterPro" id="IPR000045">
    <property type="entry name" value="Prepilin_IV_endopep_pep"/>
</dbReference>
<comment type="similarity">
    <text evidence="2 17">Belongs to the peptidase A24 family.</text>
</comment>
<dbReference type="EMBL" id="SRSC01000004">
    <property type="protein sequence ID" value="TGU70668.1"/>
    <property type="molecule type" value="Genomic_DNA"/>
</dbReference>
<evidence type="ECO:0000256" key="14">
    <source>
        <dbReference type="ARBA" id="ARBA00050401"/>
    </source>
</evidence>
<evidence type="ECO:0000256" key="7">
    <source>
        <dbReference type="ARBA" id="ARBA00022679"/>
    </source>
</evidence>
<keyword evidence="12 19" id="KW-0472">Membrane</keyword>
<feature type="domain" description="Prepilin type IV endopeptidase peptidase" evidence="20">
    <location>
        <begin position="121"/>
        <end position="230"/>
    </location>
</feature>
<evidence type="ECO:0000256" key="2">
    <source>
        <dbReference type="ARBA" id="ARBA00005801"/>
    </source>
</evidence>
<dbReference type="Pfam" id="PF06750">
    <property type="entry name" value="A24_N_bact"/>
    <property type="match status" value="1"/>
</dbReference>
<dbReference type="GO" id="GO:0008168">
    <property type="term" value="F:methyltransferase activity"/>
    <property type="evidence" value="ECO:0007669"/>
    <property type="project" value="UniProtKB-KW"/>
</dbReference>
<evidence type="ECO:0000256" key="10">
    <source>
        <dbReference type="ARBA" id="ARBA00022801"/>
    </source>
</evidence>
<keyword evidence="7 18" id="KW-0808">Transferase</keyword>
<dbReference type="PRINTS" id="PR00864">
    <property type="entry name" value="PREPILNPTASE"/>
</dbReference>
<dbReference type="GO" id="GO:0005886">
    <property type="term" value="C:plasma membrane"/>
    <property type="evidence" value="ECO:0007669"/>
    <property type="project" value="UniProtKB-SubCell"/>
</dbReference>
<name>A0A4S1CBD3_9BACT</name>
<dbReference type="Pfam" id="PF01478">
    <property type="entry name" value="Peptidase_A24"/>
    <property type="match status" value="1"/>
</dbReference>
<feature type="transmembrane region" description="Helical" evidence="19">
    <location>
        <begin position="168"/>
        <end position="188"/>
    </location>
</feature>
<organism evidence="22 23">
    <name type="scientific">Geomonas terrae</name>
    <dbReference type="NCBI Taxonomy" id="2562681"/>
    <lineage>
        <taxon>Bacteria</taxon>
        <taxon>Pseudomonadati</taxon>
        <taxon>Thermodesulfobacteriota</taxon>
        <taxon>Desulfuromonadia</taxon>
        <taxon>Geobacterales</taxon>
        <taxon>Geobacteraceae</taxon>
        <taxon>Geomonas</taxon>
    </lineage>
</organism>
<protein>
    <recommendedName>
        <fullName evidence="16 18">Prepilin leader peptidase/N-methyltransferase</fullName>
        <ecNumber evidence="18">2.1.1.-</ecNumber>
        <ecNumber evidence="15 18">3.4.23.43</ecNumber>
    </recommendedName>
</protein>
<evidence type="ECO:0000259" key="20">
    <source>
        <dbReference type="Pfam" id="PF01478"/>
    </source>
</evidence>
<dbReference type="EC" id="3.4.23.43" evidence="15 18"/>
<dbReference type="GO" id="GO:0006465">
    <property type="term" value="P:signal peptide processing"/>
    <property type="evidence" value="ECO:0007669"/>
    <property type="project" value="TreeGrafter"/>
</dbReference>
<evidence type="ECO:0000256" key="1">
    <source>
        <dbReference type="ARBA" id="ARBA00004429"/>
    </source>
</evidence>
<keyword evidence="13 18" id="KW-0511">Multifunctional enzyme</keyword>
<dbReference type="EC" id="2.1.1.-" evidence="18"/>
<evidence type="ECO:0000256" key="3">
    <source>
        <dbReference type="ARBA" id="ARBA00022475"/>
    </source>
</evidence>
<evidence type="ECO:0000256" key="4">
    <source>
        <dbReference type="ARBA" id="ARBA00022519"/>
    </source>
</evidence>
<evidence type="ECO:0000256" key="6">
    <source>
        <dbReference type="ARBA" id="ARBA00022670"/>
    </source>
</evidence>
<evidence type="ECO:0000313" key="23">
    <source>
        <dbReference type="Proteomes" id="UP000306416"/>
    </source>
</evidence>
<comment type="catalytic activity">
    <reaction evidence="14 18">
        <text>Typically cleaves a -Gly-|-Phe- bond to release an N-terminal, basic peptide of 5-8 residues from type IV prepilin, and then N-methylates the new N-terminal amino group, the methyl donor being S-adenosyl-L-methionine.</text>
        <dbReference type="EC" id="3.4.23.43"/>
    </reaction>
</comment>
<feature type="transmembrane region" description="Helical" evidence="19">
    <location>
        <begin position="209"/>
        <end position="235"/>
    </location>
</feature>
<feature type="transmembrane region" description="Helical" evidence="19">
    <location>
        <begin position="6"/>
        <end position="26"/>
    </location>
</feature>
<evidence type="ECO:0000256" key="13">
    <source>
        <dbReference type="ARBA" id="ARBA00023268"/>
    </source>
</evidence>
<keyword evidence="6 18" id="KW-0645">Protease</keyword>
<feature type="domain" description="Prepilin peptidase A24 N-terminal" evidence="21">
    <location>
        <begin position="13"/>
        <end position="96"/>
    </location>
</feature>
<keyword evidence="9 18" id="KW-0812">Transmembrane</keyword>
<dbReference type="FunFam" id="1.20.120.1220:FF:000001">
    <property type="entry name" value="Type 4 prepilin-like proteins leader peptide-processing enzyme"/>
    <property type="match status" value="1"/>
</dbReference>